<feature type="compositionally biased region" description="Basic and acidic residues" evidence="1">
    <location>
        <begin position="11"/>
        <end position="21"/>
    </location>
</feature>
<feature type="transmembrane region" description="Helical" evidence="2">
    <location>
        <begin position="151"/>
        <end position="173"/>
    </location>
</feature>
<evidence type="ECO:0000256" key="2">
    <source>
        <dbReference type="SAM" id="Phobius"/>
    </source>
</evidence>
<evidence type="ECO:0000313" key="3">
    <source>
        <dbReference type="EMBL" id="KAL0952678.1"/>
    </source>
</evidence>
<proteinExistence type="predicted"/>
<keyword evidence="4" id="KW-1185">Reference proteome</keyword>
<feature type="region of interest" description="Disordered" evidence="1">
    <location>
        <begin position="1"/>
        <end position="21"/>
    </location>
</feature>
<sequence>MAHPLLINPEARPKTLQDPEASDIRASKALARVSASQSRASRSLAHAMATQARASRSASHASATQFRTSRTQTHSIHTPPSVLGTRTPGHLLHDHPNRSSRLAAGLLRTTSVPLVPATGTVFAGETAATPSETAGALEAKAQIARHQRREVVLGVTLCAVLATVISVVLFVLFKMRQRAKQQADDGTPGQHRILPFFTWMRASSRRGSNKLQLVADPPPAASLMANTFWNPYEEKDQFRRGDVESVLSHCPTLPSYKTRE</sequence>
<evidence type="ECO:0000313" key="4">
    <source>
        <dbReference type="Proteomes" id="UP001556367"/>
    </source>
</evidence>
<evidence type="ECO:0000256" key="1">
    <source>
        <dbReference type="SAM" id="MobiDB-lite"/>
    </source>
</evidence>
<feature type="region of interest" description="Disordered" evidence="1">
    <location>
        <begin position="37"/>
        <end position="97"/>
    </location>
</feature>
<feature type="compositionally biased region" description="Polar residues" evidence="1">
    <location>
        <begin position="66"/>
        <end position="78"/>
    </location>
</feature>
<gene>
    <name evidence="3" type="ORF">HGRIS_006921</name>
</gene>
<reference evidence="4" key="1">
    <citation type="submission" date="2024-06" db="EMBL/GenBank/DDBJ databases">
        <title>Multi-omics analyses provide insights into the biosynthesis of the anticancer antibiotic pleurotin in Hohenbuehelia grisea.</title>
        <authorList>
            <person name="Weaver J.A."/>
            <person name="Alberti F."/>
        </authorList>
    </citation>
    <scope>NUCLEOTIDE SEQUENCE [LARGE SCALE GENOMIC DNA]</scope>
    <source>
        <strain evidence="4">T-177</strain>
    </source>
</reference>
<protein>
    <submittedName>
        <fullName evidence="3">Uncharacterized protein</fullName>
    </submittedName>
</protein>
<keyword evidence="2" id="KW-1133">Transmembrane helix</keyword>
<accession>A0ABR3JB29</accession>
<organism evidence="3 4">
    <name type="scientific">Hohenbuehelia grisea</name>
    <dbReference type="NCBI Taxonomy" id="104357"/>
    <lineage>
        <taxon>Eukaryota</taxon>
        <taxon>Fungi</taxon>
        <taxon>Dikarya</taxon>
        <taxon>Basidiomycota</taxon>
        <taxon>Agaricomycotina</taxon>
        <taxon>Agaricomycetes</taxon>
        <taxon>Agaricomycetidae</taxon>
        <taxon>Agaricales</taxon>
        <taxon>Pleurotineae</taxon>
        <taxon>Pleurotaceae</taxon>
        <taxon>Hohenbuehelia</taxon>
    </lineage>
</organism>
<keyword evidence="2" id="KW-0812">Transmembrane</keyword>
<keyword evidence="2" id="KW-0472">Membrane</keyword>
<dbReference type="Proteomes" id="UP001556367">
    <property type="component" value="Unassembled WGS sequence"/>
</dbReference>
<dbReference type="EMBL" id="JASNQZ010000010">
    <property type="protein sequence ID" value="KAL0952678.1"/>
    <property type="molecule type" value="Genomic_DNA"/>
</dbReference>
<comment type="caution">
    <text evidence="3">The sequence shown here is derived from an EMBL/GenBank/DDBJ whole genome shotgun (WGS) entry which is preliminary data.</text>
</comment>
<name>A0ABR3JB29_9AGAR</name>
<feature type="compositionally biased region" description="Low complexity" evidence="1">
    <location>
        <begin position="37"/>
        <end position="65"/>
    </location>
</feature>